<feature type="region of interest" description="Disordered" evidence="1">
    <location>
        <begin position="46"/>
        <end position="75"/>
    </location>
</feature>
<keyword evidence="2" id="KW-0732">Signal</keyword>
<evidence type="ECO:0000313" key="4">
    <source>
        <dbReference type="EMBL" id="OTP10484.1"/>
    </source>
</evidence>
<accession>A0A242JYT1</accession>
<dbReference type="AlphaFoldDB" id="A0A242JYT1"/>
<feature type="domain" description="WxL" evidence="3">
    <location>
        <begin position="33"/>
        <end position="228"/>
    </location>
</feature>
<organism evidence="4 5">
    <name type="scientific">Candidatus Enterococcus wittei</name>
    <dbReference type="NCBI Taxonomy" id="1987383"/>
    <lineage>
        <taxon>Bacteria</taxon>
        <taxon>Bacillati</taxon>
        <taxon>Bacillota</taxon>
        <taxon>Bacilli</taxon>
        <taxon>Lactobacillales</taxon>
        <taxon>Enterococcaceae</taxon>
        <taxon>Enterococcus</taxon>
    </lineage>
</organism>
<evidence type="ECO:0000256" key="1">
    <source>
        <dbReference type="SAM" id="MobiDB-lite"/>
    </source>
</evidence>
<evidence type="ECO:0000256" key="2">
    <source>
        <dbReference type="SAM" id="SignalP"/>
    </source>
</evidence>
<feature type="compositionally biased region" description="Pro residues" evidence="1">
    <location>
        <begin position="64"/>
        <end position="73"/>
    </location>
</feature>
<dbReference type="EMBL" id="NGMO01000003">
    <property type="protein sequence ID" value="OTP10484.1"/>
    <property type="molecule type" value="Genomic_DNA"/>
</dbReference>
<feature type="chain" id="PRO_5011300402" description="WxL domain-containing protein" evidence="2">
    <location>
        <begin position="27"/>
        <end position="228"/>
    </location>
</feature>
<protein>
    <recommendedName>
        <fullName evidence="3">WxL domain-containing protein</fullName>
    </recommendedName>
</protein>
<dbReference type="InterPro" id="IPR027994">
    <property type="entry name" value="WxL_dom"/>
</dbReference>
<feature type="compositionally biased region" description="Low complexity" evidence="1">
    <location>
        <begin position="50"/>
        <end position="63"/>
    </location>
</feature>
<evidence type="ECO:0000313" key="5">
    <source>
        <dbReference type="Proteomes" id="UP000194933"/>
    </source>
</evidence>
<reference evidence="4 5" key="1">
    <citation type="submission" date="2017-05" db="EMBL/GenBank/DDBJ databases">
        <title>The Genome Sequence of Enterococcus sp. 10A9_DIV0425.</title>
        <authorList>
            <consortium name="The Broad Institute Genomics Platform"/>
            <consortium name="The Broad Institute Genomic Center for Infectious Diseases"/>
            <person name="Earl A."/>
            <person name="Manson A."/>
            <person name="Schwartman J."/>
            <person name="Gilmore M."/>
            <person name="Abouelleil A."/>
            <person name="Cao P."/>
            <person name="Chapman S."/>
            <person name="Cusick C."/>
            <person name="Shea T."/>
            <person name="Young S."/>
            <person name="Neafsey D."/>
            <person name="Nusbaum C."/>
            <person name="Birren B."/>
        </authorList>
    </citation>
    <scope>NUCLEOTIDE SEQUENCE [LARGE SCALE GENOMIC DNA]</scope>
    <source>
        <strain evidence="4 5">10A9_DIV0425</strain>
    </source>
</reference>
<dbReference type="STRING" id="1987383.A5844_002184"/>
<comment type="caution">
    <text evidence="4">The sequence shown here is derived from an EMBL/GenBank/DDBJ whole genome shotgun (WGS) entry which is preliminary data.</text>
</comment>
<evidence type="ECO:0000259" key="3">
    <source>
        <dbReference type="Pfam" id="PF13731"/>
    </source>
</evidence>
<dbReference type="Pfam" id="PF13731">
    <property type="entry name" value="WxL"/>
    <property type="match status" value="1"/>
</dbReference>
<name>A0A242JYT1_9ENTE</name>
<feature type="signal peptide" evidence="2">
    <location>
        <begin position="1"/>
        <end position="26"/>
    </location>
</feature>
<proteinExistence type="predicted"/>
<dbReference type="RefSeq" id="WP_086285222.1">
    <property type="nucleotide sequence ID" value="NZ_NGMO01000003.1"/>
</dbReference>
<keyword evidence="5" id="KW-1185">Reference proteome</keyword>
<sequence length="228" mass="23965">MKKIFASVLSTTLLSTTILGGGAVFAATSDTQGETPVNAKLTLPTDKDVVPPTVTNPDPNDPAVVPPTVPAPQPQGRGIVYYPGTQSVTAELQENGEQNIKLQSKIHVGVKDKLRQQDAWNLTATLEWTGANAAKFNGVTIKGENGTVQENDGNGNLSAIANGEVTTSATDLTISETATSIMETTTATMKNGTYDYSVDNFKINIPEASVVPADDYTGTINWDLAVAP</sequence>
<gene>
    <name evidence="4" type="ORF">A5844_002184</name>
</gene>
<dbReference type="Proteomes" id="UP000194933">
    <property type="component" value="Unassembled WGS sequence"/>
</dbReference>